<dbReference type="EMBL" id="CP155447">
    <property type="protein sequence ID" value="XBH02895.1"/>
    <property type="molecule type" value="Genomic_DNA"/>
</dbReference>
<sequence>MQDEFFIDEQGRFQMATDDLTAFMEFLQANKILCSAEEPSAFTAEGRTYGYGRLHHLYDAEAAEDLHRHWNRDREESRTSQPQRS</sequence>
<dbReference type="AlphaFoldDB" id="A0AAU7CCN1"/>
<accession>A0AAU7CCN1</accession>
<protein>
    <submittedName>
        <fullName evidence="1">Uncharacterized protein</fullName>
    </submittedName>
</protein>
<reference evidence="1" key="1">
    <citation type="submission" date="2024-05" db="EMBL/GenBank/DDBJ databases">
        <title>Planctomycetes of the genus Singulisphaera possess chitinolytic capabilities.</title>
        <authorList>
            <person name="Ivanova A."/>
        </authorList>
    </citation>
    <scope>NUCLEOTIDE SEQUENCE</scope>
    <source>
        <strain evidence="1">Ch08T</strain>
    </source>
</reference>
<organism evidence="1">
    <name type="scientific">Singulisphaera sp. Ch08</name>
    <dbReference type="NCBI Taxonomy" id="3120278"/>
    <lineage>
        <taxon>Bacteria</taxon>
        <taxon>Pseudomonadati</taxon>
        <taxon>Planctomycetota</taxon>
        <taxon>Planctomycetia</taxon>
        <taxon>Isosphaerales</taxon>
        <taxon>Isosphaeraceae</taxon>
        <taxon>Singulisphaera</taxon>
    </lineage>
</organism>
<dbReference type="RefSeq" id="WP_406695636.1">
    <property type="nucleotide sequence ID" value="NZ_CP155447.1"/>
</dbReference>
<proteinExistence type="predicted"/>
<evidence type="ECO:0000313" key="1">
    <source>
        <dbReference type="EMBL" id="XBH02895.1"/>
    </source>
</evidence>
<name>A0AAU7CCN1_9BACT</name>
<gene>
    <name evidence="1" type="ORF">V5E97_31980</name>
</gene>